<dbReference type="Gene3D" id="3.40.50.2300">
    <property type="match status" value="2"/>
</dbReference>
<dbReference type="CDD" id="cd06267">
    <property type="entry name" value="PBP1_LacI_sugar_binding-like"/>
    <property type="match status" value="1"/>
</dbReference>
<proteinExistence type="predicted"/>
<dbReference type="PANTHER" id="PTHR30146:SF109">
    <property type="entry name" value="HTH-TYPE TRANSCRIPTIONAL REGULATOR GALS"/>
    <property type="match status" value="1"/>
</dbReference>
<reference evidence="5 6" key="1">
    <citation type="submission" date="2018-06" db="EMBL/GenBank/DDBJ databases">
        <title>Chryseolinea flavus sp. nov., a member of the phylum Bacteroidetes isolated from soil.</title>
        <authorList>
            <person name="Li Y."/>
            <person name="Wang J."/>
        </authorList>
    </citation>
    <scope>NUCLEOTIDE SEQUENCE [LARGE SCALE GENOMIC DNA]</scope>
    <source>
        <strain evidence="5 6">SDU1-6</strain>
    </source>
</reference>
<keyword evidence="1" id="KW-0805">Transcription regulation</keyword>
<protein>
    <recommendedName>
        <fullName evidence="4">Periplasmic binding protein/LacI sugar binding domain-containing protein</fullName>
    </recommendedName>
</protein>
<gene>
    <name evidence="5" type="ORF">DQQ10_21585</name>
</gene>
<dbReference type="InterPro" id="IPR028082">
    <property type="entry name" value="Peripla_BP_I"/>
</dbReference>
<dbReference type="AlphaFoldDB" id="A0A364XZ64"/>
<sequence>MATWHEATSRNRQLIGAMVTHFNTPISSNILSGAEIASGQFGYSMVVTQSMNRNEKRMNNLERLLALGVDGLFVSSAYSQERALVAHLEESDIPRVVFEASSLIPSQPKKRLNDFQNAYELTNYLVENGCKSIAHISLPIGTQQNNFLSGYKEALRLNDLLKMQQADEDTHTNDSWLDVPEMLLSMPQLDGILFSSHLITAVAWNASMGAASHSNEWRITGKKGSIDTRNEKIVEVGKLAATLLISLCRRKSSIDKLKLCSAVG</sequence>
<keyword evidence="3" id="KW-0804">Transcription</keyword>
<dbReference type="Pfam" id="PF00532">
    <property type="entry name" value="Peripla_BP_1"/>
    <property type="match status" value="1"/>
</dbReference>
<keyword evidence="6" id="KW-1185">Reference proteome</keyword>
<dbReference type="EMBL" id="QMFY01000014">
    <property type="protein sequence ID" value="RAV98896.1"/>
    <property type="molecule type" value="Genomic_DNA"/>
</dbReference>
<evidence type="ECO:0000256" key="3">
    <source>
        <dbReference type="ARBA" id="ARBA00023163"/>
    </source>
</evidence>
<dbReference type="GO" id="GO:0000976">
    <property type="term" value="F:transcription cis-regulatory region binding"/>
    <property type="evidence" value="ECO:0007669"/>
    <property type="project" value="TreeGrafter"/>
</dbReference>
<accession>A0A364XZ64</accession>
<dbReference type="SUPFAM" id="SSF53822">
    <property type="entry name" value="Periplasmic binding protein-like I"/>
    <property type="match status" value="1"/>
</dbReference>
<evidence type="ECO:0000256" key="2">
    <source>
        <dbReference type="ARBA" id="ARBA00023125"/>
    </source>
</evidence>
<dbReference type="InterPro" id="IPR001761">
    <property type="entry name" value="Peripla_BP/Lac1_sug-bd_dom"/>
</dbReference>
<dbReference type="GO" id="GO:0003700">
    <property type="term" value="F:DNA-binding transcription factor activity"/>
    <property type="evidence" value="ECO:0007669"/>
    <property type="project" value="TreeGrafter"/>
</dbReference>
<comment type="caution">
    <text evidence="5">The sequence shown here is derived from an EMBL/GenBank/DDBJ whole genome shotgun (WGS) entry which is preliminary data.</text>
</comment>
<dbReference type="PANTHER" id="PTHR30146">
    <property type="entry name" value="LACI-RELATED TRANSCRIPTIONAL REPRESSOR"/>
    <property type="match status" value="1"/>
</dbReference>
<dbReference type="OrthoDB" id="9798934at2"/>
<keyword evidence="2" id="KW-0238">DNA-binding</keyword>
<dbReference type="RefSeq" id="WP_112749006.1">
    <property type="nucleotide sequence ID" value="NZ_QMFY01000014.1"/>
</dbReference>
<evidence type="ECO:0000256" key="1">
    <source>
        <dbReference type="ARBA" id="ARBA00023015"/>
    </source>
</evidence>
<name>A0A364XZ64_9BACT</name>
<organism evidence="5 6">
    <name type="scientific">Pseudochryseolinea flava</name>
    <dbReference type="NCBI Taxonomy" id="2059302"/>
    <lineage>
        <taxon>Bacteria</taxon>
        <taxon>Pseudomonadati</taxon>
        <taxon>Bacteroidota</taxon>
        <taxon>Cytophagia</taxon>
        <taxon>Cytophagales</taxon>
        <taxon>Fulvivirgaceae</taxon>
        <taxon>Pseudochryseolinea</taxon>
    </lineage>
</organism>
<evidence type="ECO:0000313" key="6">
    <source>
        <dbReference type="Proteomes" id="UP000251889"/>
    </source>
</evidence>
<evidence type="ECO:0000313" key="5">
    <source>
        <dbReference type="EMBL" id="RAV98896.1"/>
    </source>
</evidence>
<evidence type="ECO:0000259" key="4">
    <source>
        <dbReference type="Pfam" id="PF00532"/>
    </source>
</evidence>
<dbReference type="Proteomes" id="UP000251889">
    <property type="component" value="Unassembled WGS sequence"/>
</dbReference>
<feature type="domain" description="Periplasmic binding protein/LacI sugar binding" evidence="4">
    <location>
        <begin position="15"/>
        <end position="208"/>
    </location>
</feature>